<evidence type="ECO:0000313" key="14">
    <source>
        <dbReference type="Proteomes" id="UP000006044"/>
    </source>
</evidence>
<dbReference type="AlphaFoldDB" id="K0X4J6"/>
<evidence type="ECO:0000256" key="4">
    <source>
        <dbReference type="ARBA" id="ARBA00022475"/>
    </source>
</evidence>
<dbReference type="SUPFAM" id="SSF74653">
    <property type="entry name" value="TolA/TonB C-terminal domain"/>
    <property type="match status" value="1"/>
</dbReference>
<reference evidence="13 14" key="1">
    <citation type="submission" date="2012-08" db="EMBL/GenBank/DDBJ databases">
        <title>The Genome Sequence of Barnesiella intestinihominis YIT 11860.</title>
        <authorList>
            <consortium name="The Broad Institute Genome Sequencing Platform"/>
            <person name="Earl A."/>
            <person name="Ward D."/>
            <person name="Feldgarden M."/>
            <person name="Gevers D."/>
            <person name="Morotomi M."/>
            <person name="Walker B."/>
            <person name="Young S.K."/>
            <person name="Zeng Q."/>
            <person name="Gargeya S."/>
            <person name="Fitzgerald M."/>
            <person name="Haas B."/>
            <person name="Abouelleil A."/>
            <person name="Alvarado L."/>
            <person name="Arachchi H.M."/>
            <person name="Berlin A.M."/>
            <person name="Chapman S.B."/>
            <person name="Goldberg J."/>
            <person name="Griggs A."/>
            <person name="Gujja S."/>
            <person name="Hansen M."/>
            <person name="Howarth C."/>
            <person name="Imamovic A."/>
            <person name="Larimer J."/>
            <person name="McCowen C."/>
            <person name="Montmayeur A."/>
            <person name="Murphy C."/>
            <person name="Neiman D."/>
            <person name="Pearson M."/>
            <person name="Priest M."/>
            <person name="Roberts A."/>
            <person name="Saif S."/>
            <person name="Shea T."/>
            <person name="Sisk P."/>
            <person name="Sykes S."/>
            <person name="Wortman J."/>
            <person name="Nusbaum C."/>
            <person name="Birren B."/>
        </authorList>
    </citation>
    <scope>NUCLEOTIDE SEQUENCE [LARGE SCALE GENOMIC DNA]</scope>
    <source>
        <strain evidence="13 14">YIT 11860</strain>
    </source>
</reference>
<dbReference type="HOGENOM" id="CLU_013798_1_0_10"/>
<accession>K0X4J6</accession>
<keyword evidence="6 11" id="KW-0812">Transmembrane</keyword>
<keyword evidence="5" id="KW-0997">Cell inner membrane</keyword>
<dbReference type="PROSITE" id="PS52015">
    <property type="entry name" value="TONB_CTD"/>
    <property type="match status" value="1"/>
</dbReference>
<dbReference type="OrthoDB" id="9814002at2"/>
<feature type="domain" description="TonB C-terminal" evidence="12">
    <location>
        <begin position="332"/>
        <end position="422"/>
    </location>
</feature>
<name>K0X4J6_9BACT</name>
<dbReference type="STRING" id="742726.HMPREF9448_00539"/>
<evidence type="ECO:0000256" key="10">
    <source>
        <dbReference type="SAM" id="MobiDB-lite"/>
    </source>
</evidence>
<feature type="region of interest" description="Disordered" evidence="10">
    <location>
        <begin position="299"/>
        <end position="320"/>
    </location>
</feature>
<dbReference type="GeneID" id="77847877"/>
<evidence type="ECO:0000256" key="3">
    <source>
        <dbReference type="ARBA" id="ARBA00022448"/>
    </source>
</evidence>
<sequence>MAFLLYLLQINIALSLLYLCYKVLFSQNTFFGLRRLILISIVLFSTTYPWYDIPDIDPIIPAHLQITLPEVLYSMGETVPQKAFDIYPLIAYLYGGICSLFLLRMFLRIASIIKLRANGKLRIIGKSHIVVCDENIQPCSFFRWIFLPHSILQNKNTLTRILRHENTHIRQLHTIDVLLGESMAALCWINPLSWLLLKEIRLNLEYMADKAAIPDEQEKKTYQYLLLDISQSNNELPSAIPFNYSFLKTRIRMINRKRSQTTSVFKYLLILPLFLAIVTANQCCTDQQPLQSEIEKVFPKPSEVQTKDSSTTASETSETPLEVAEIMPEFPGGTEALLSFIKDNLEYPQKAIDGQTEGRVIIRFVVNSNGEISDPTILKGINKNLDQAAIDVINKLPRWKPGQQDGQPVSVRFTLPIVFKLT</sequence>
<evidence type="ECO:0000256" key="8">
    <source>
        <dbReference type="ARBA" id="ARBA00022989"/>
    </source>
</evidence>
<feature type="transmembrane region" description="Helical" evidence="11">
    <location>
        <begin position="86"/>
        <end position="107"/>
    </location>
</feature>
<dbReference type="PATRIC" id="fig|742726.3.peg.568"/>
<dbReference type="eggNOG" id="COG0810">
    <property type="taxonomic scope" value="Bacteria"/>
</dbReference>
<keyword evidence="3" id="KW-0813">Transport</keyword>
<dbReference type="GO" id="GO:0031992">
    <property type="term" value="F:energy transducer activity"/>
    <property type="evidence" value="ECO:0007669"/>
    <property type="project" value="TreeGrafter"/>
</dbReference>
<feature type="transmembrane region" description="Helical" evidence="11">
    <location>
        <begin position="6"/>
        <end position="25"/>
    </location>
</feature>
<evidence type="ECO:0000256" key="11">
    <source>
        <dbReference type="SAM" id="Phobius"/>
    </source>
</evidence>
<dbReference type="Pfam" id="PF05569">
    <property type="entry name" value="Peptidase_M56"/>
    <property type="match status" value="1"/>
</dbReference>
<dbReference type="EMBL" id="ADLE01000001">
    <property type="protein sequence ID" value="EJZ66362.1"/>
    <property type="molecule type" value="Genomic_DNA"/>
</dbReference>
<dbReference type="NCBIfam" id="TIGR01352">
    <property type="entry name" value="tonB_Cterm"/>
    <property type="match status" value="1"/>
</dbReference>
<feature type="transmembrane region" description="Helical" evidence="11">
    <location>
        <begin position="32"/>
        <end position="51"/>
    </location>
</feature>
<gene>
    <name evidence="13" type="ORF">HMPREF9448_00539</name>
</gene>
<evidence type="ECO:0000256" key="5">
    <source>
        <dbReference type="ARBA" id="ARBA00022519"/>
    </source>
</evidence>
<dbReference type="Gene3D" id="3.30.1150.10">
    <property type="match status" value="1"/>
</dbReference>
<evidence type="ECO:0000259" key="12">
    <source>
        <dbReference type="PROSITE" id="PS52015"/>
    </source>
</evidence>
<dbReference type="InterPro" id="IPR008756">
    <property type="entry name" value="Peptidase_M56"/>
</dbReference>
<dbReference type="InterPro" id="IPR037682">
    <property type="entry name" value="TonB_C"/>
</dbReference>
<dbReference type="InterPro" id="IPR051045">
    <property type="entry name" value="TonB-dependent_transducer"/>
</dbReference>
<evidence type="ECO:0000256" key="2">
    <source>
        <dbReference type="ARBA" id="ARBA00006555"/>
    </source>
</evidence>
<comment type="caution">
    <text evidence="13">The sequence shown here is derived from an EMBL/GenBank/DDBJ whole genome shotgun (WGS) entry which is preliminary data.</text>
</comment>
<keyword evidence="8 11" id="KW-1133">Transmembrane helix</keyword>
<dbReference type="GO" id="GO:0015031">
    <property type="term" value="P:protein transport"/>
    <property type="evidence" value="ECO:0007669"/>
    <property type="project" value="UniProtKB-KW"/>
</dbReference>
<dbReference type="eggNOG" id="COG4219">
    <property type="taxonomic scope" value="Bacteria"/>
</dbReference>
<protein>
    <submittedName>
        <fullName evidence="13">TonB family domain-containing protein</fullName>
    </submittedName>
</protein>
<dbReference type="RefSeq" id="WP_008861036.1">
    <property type="nucleotide sequence ID" value="NZ_JH815203.1"/>
</dbReference>
<dbReference type="InterPro" id="IPR006260">
    <property type="entry name" value="TonB/TolA_C"/>
</dbReference>
<evidence type="ECO:0000313" key="13">
    <source>
        <dbReference type="EMBL" id="EJZ66362.1"/>
    </source>
</evidence>
<comment type="similarity">
    <text evidence="2">Belongs to the TonB family.</text>
</comment>
<evidence type="ECO:0000256" key="6">
    <source>
        <dbReference type="ARBA" id="ARBA00022692"/>
    </source>
</evidence>
<dbReference type="CDD" id="cd07341">
    <property type="entry name" value="M56_BlaR1_MecR1_like"/>
    <property type="match status" value="1"/>
</dbReference>
<keyword evidence="7" id="KW-0653">Protein transport</keyword>
<comment type="subcellular location">
    <subcellularLocation>
        <location evidence="1">Cell inner membrane</location>
        <topology evidence="1">Single-pass membrane protein</topology>
        <orientation evidence="1">Periplasmic side</orientation>
    </subcellularLocation>
</comment>
<dbReference type="GO" id="GO:0098797">
    <property type="term" value="C:plasma membrane protein complex"/>
    <property type="evidence" value="ECO:0007669"/>
    <property type="project" value="TreeGrafter"/>
</dbReference>
<keyword evidence="9 11" id="KW-0472">Membrane</keyword>
<evidence type="ECO:0000256" key="1">
    <source>
        <dbReference type="ARBA" id="ARBA00004383"/>
    </source>
</evidence>
<dbReference type="PANTHER" id="PTHR33446:SF2">
    <property type="entry name" value="PROTEIN TONB"/>
    <property type="match status" value="1"/>
</dbReference>
<organism evidence="13 14">
    <name type="scientific">Barnesiella intestinihominis YIT 11860</name>
    <dbReference type="NCBI Taxonomy" id="742726"/>
    <lineage>
        <taxon>Bacteria</taxon>
        <taxon>Pseudomonadati</taxon>
        <taxon>Bacteroidota</taxon>
        <taxon>Bacteroidia</taxon>
        <taxon>Bacteroidales</taxon>
        <taxon>Barnesiellaceae</taxon>
        <taxon>Barnesiella</taxon>
    </lineage>
</organism>
<keyword evidence="4" id="KW-1003">Cell membrane</keyword>
<evidence type="ECO:0000256" key="9">
    <source>
        <dbReference type="ARBA" id="ARBA00023136"/>
    </source>
</evidence>
<keyword evidence="14" id="KW-1185">Reference proteome</keyword>
<dbReference type="Proteomes" id="UP000006044">
    <property type="component" value="Unassembled WGS sequence"/>
</dbReference>
<dbReference type="PANTHER" id="PTHR33446">
    <property type="entry name" value="PROTEIN TONB-RELATED"/>
    <property type="match status" value="1"/>
</dbReference>
<feature type="transmembrane region" description="Helical" evidence="11">
    <location>
        <begin position="264"/>
        <end position="281"/>
    </location>
</feature>
<proteinExistence type="inferred from homology"/>
<feature type="compositionally biased region" description="Low complexity" evidence="10">
    <location>
        <begin position="309"/>
        <end position="319"/>
    </location>
</feature>
<dbReference type="GO" id="GO:0055085">
    <property type="term" value="P:transmembrane transport"/>
    <property type="evidence" value="ECO:0007669"/>
    <property type="project" value="InterPro"/>
</dbReference>
<evidence type="ECO:0000256" key="7">
    <source>
        <dbReference type="ARBA" id="ARBA00022927"/>
    </source>
</evidence>
<dbReference type="Pfam" id="PF03544">
    <property type="entry name" value="TonB_C"/>
    <property type="match status" value="1"/>
</dbReference>